<feature type="transmembrane region" description="Helical" evidence="7">
    <location>
        <begin position="290"/>
        <end position="309"/>
    </location>
</feature>
<feature type="transmembrane region" description="Helical" evidence="7">
    <location>
        <begin position="329"/>
        <end position="349"/>
    </location>
</feature>
<comment type="subcellular location">
    <subcellularLocation>
        <location evidence="1">Cell membrane</location>
        <topology evidence="1">Multi-pass membrane protein</topology>
    </subcellularLocation>
</comment>
<proteinExistence type="inferred from homology"/>
<dbReference type="GO" id="GO:0005886">
    <property type="term" value="C:plasma membrane"/>
    <property type="evidence" value="ECO:0007669"/>
    <property type="project" value="UniProtKB-SubCell"/>
</dbReference>
<keyword evidence="6 7" id="KW-0472">Membrane</keyword>
<feature type="transmembrane region" description="Helical" evidence="7">
    <location>
        <begin position="113"/>
        <end position="131"/>
    </location>
</feature>
<gene>
    <name evidence="8" type="ordered locus">Calni_1803</name>
</gene>
<organism evidence="8 9">
    <name type="scientific">Calditerrivibrio nitroreducens (strain DSM 19672 / NBRC 101217 / Yu37-1)</name>
    <dbReference type="NCBI Taxonomy" id="768670"/>
    <lineage>
        <taxon>Bacteria</taxon>
        <taxon>Pseudomonadati</taxon>
        <taxon>Deferribacterota</taxon>
        <taxon>Deferribacteres</taxon>
        <taxon>Deferribacterales</taxon>
        <taxon>Calditerrivibrionaceae</taxon>
    </lineage>
</organism>
<comment type="similarity">
    <text evidence="2">Belongs to the polysaccharide synthase family.</text>
</comment>
<keyword evidence="9" id="KW-1185">Reference proteome</keyword>
<dbReference type="PANTHER" id="PTHR30250:SF10">
    <property type="entry name" value="LIPOPOLYSACCHARIDE BIOSYNTHESIS PROTEIN WZXC"/>
    <property type="match status" value="1"/>
</dbReference>
<feature type="transmembrane region" description="Helical" evidence="7">
    <location>
        <begin position="382"/>
        <end position="406"/>
    </location>
</feature>
<keyword evidence="3" id="KW-1003">Cell membrane</keyword>
<feature type="transmembrane region" description="Helical" evidence="7">
    <location>
        <begin position="218"/>
        <end position="240"/>
    </location>
</feature>
<dbReference type="PANTHER" id="PTHR30250">
    <property type="entry name" value="PST FAMILY PREDICTED COLANIC ACID TRANSPORTER"/>
    <property type="match status" value="1"/>
</dbReference>
<evidence type="ECO:0000256" key="1">
    <source>
        <dbReference type="ARBA" id="ARBA00004651"/>
    </source>
</evidence>
<evidence type="ECO:0000256" key="2">
    <source>
        <dbReference type="ARBA" id="ARBA00007430"/>
    </source>
</evidence>
<feature type="transmembrane region" description="Helical" evidence="7">
    <location>
        <begin position="176"/>
        <end position="197"/>
    </location>
</feature>
<dbReference type="OrthoDB" id="3831435at2"/>
<dbReference type="KEGG" id="cni:Calni_1803"/>
<evidence type="ECO:0000256" key="7">
    <source>
        <dbReference type="SAM" id="Phobius"/>
    </source>
</evidence>
<evidence type="ECO:0000256" key="5">
    <source>
        <dbReference type="ARBA" id="ARBA00022989"/>
    </source>
</evidence>
<feature type="transmembrane region" description="Helical" evidence="7">
    <location>
        <begin position="356"/>
        <end position="376"/>
    </location>
</feature>
<evidence type="ECO:0000313" key="8">
    <source>
        <dbReference type="EMBL" id="ADR19708.1"/>
    </source>
</evidence>
<protein>
    <submittedName>
        <fullName evidence="8">Polysaccharide biosynthesis protein</fullName>
    </submittedName>
</protein>
<feature type="transmembrane region" description="Helical" evidence="7">
    <location>
        <begin position="12"/>
        <end position="33"/>
    </location>
</feature>
<evidence type="ECO:0000256" key="3">
    <source>
        <dbReference type="ARBA" id="ARBA00022475"/>
    </source>
</evidence>
<sequence precursor="true">MFSLKSSFFKNVLTLFTGSVLSQLITLAISPILTREYSPNDFGEYAFYLSIVTILSVAATGRYELAIMIADGDEKADATTYLSLIISLLAGGFVLIIAIILKSFGMLVRYNQLLFYASFHVMFIGFYNTLYHRLNRYGRFKMISMVVIIQSLVVAIYQIAFGFINPRSIHLIVGNIFGVVASVSTIIFLDRGIGGIFKYSGMILEMAKRYINFPKFDLWAGLFNIGFQQLPVILITTLFGTTNGGYFSLTQRVLQAPVSLIGGSILGAFRQKAVEHFREYGHCSRLFLKVMYFMFFVAIFPTLLVLFYGKVIFSYVFGSQWEMAGLFSQIMILAFLARFVASPLTYLFYIAERQAWNLIGQVLFIIVTFLGFFIGYKFDSVILGLVIYTAGNCVLYTLYLYISYLFSKGLYVYKR</sequence>
<reference key="1">
    <citation type="submission" date="2010-11" db="EMBL/GenBank/DDBJ databases">
        <title>The complete genome of chromosome of Calditerrivibrio nitroreducens DSM 19672.</title>
        <authorList>
            <consortium name="US DOE Joint Genome Institute (JGI-PGF)"/>
            <person name="Lucas S."/>
            <person name="Copeland A."/>
            <person name="Lapidus A."/>
            <person name="Bruce D."/>
            <person name="Goodwin L."/>
            <person name="Pitluck S."/>
            <person name="Kyrpides N."/>
            <person name="Mavromatis K."/>
            <person name="Ivanova N."/>
            <person name="Mikhailova N."/>
            <person name="Zeytun A."/>
            <person name="Brettin T."/>
            <person name="Detter J.C."/>
            <person name="Tapia R."/>
            <person name="Han C."/>
            <person name="Land M."/>
            <person name="Hauser L."/>
            <person name="Markowitz V."/>
            <person name="Cheng J.-F."/>
            <person name="Hugenholtz P."/>
            <person name="Woyke T."/>
            <person name="Wu D."/>
            <person name="Spring S."/>
            <person name="Schroeder M."/>
            <person name="Brambilla E."/>
            <person name="Klenk H.-P."/>
            <person name="Eisen J.A."/>
        </authorList>
    </citation>
    <scope>NUCLEOTIDE SEQUENCE [LARGE SCALE GENOMIC DNA]</scope>
    <source>
        <strain>DSM 19672</strain>
    </source>
</reference>
<name>E4TGC1_CALNY</name>
<dbReference type="EMBL" id="CP002347">
    <property type="protein sequence ID" value="ADR19708.1"/>
    <property type="molecule type" value="Genomic_DNA"/>
</dbReference>
<evidence type="ECO:0000313" key="9">
    <source>
        <dbReference type="Proteomes" id="UP000007039"/>
    </source>
</evidence>
<dbReference type="Pfam" id="PF13440">
    <property type="entry name" value="Polysacc_synt_3"/>
    <property type="match status" value="1"/>
</dbReference>
<dbReference type="RefSeq" id="WP_013451918.1">
    <property type="nucleotide sequence ID" value="NC_014758.1"/>
</dbReference>
<dbReference type="AlphaFoldDB" id="E4TGC1"/>
<dbReference type="STRING" id="768670.Calni_1803"/>
<dbReference type="eggNOG" id="COG2244">
    <property type="taxonomic scope" value="Bacteria"/>
</dbReference>
<accession>E4TGC1</accession>
<feature type="transmembrane region" description="Helical" evidence="7">
    <location>
        <begin position="45"/>
        <end position="69"/>
    </location>
</feature>
<keyword evidence="4 7" id="KW-0812">Transmembrane</keyword>
<feature type="transmembrane region" description="Helical" evidence="7">
    <location>
        <begin position="143"/>
        <end position="164"/>
    </location>
</feature>
<evidence type="ECO:0000256" key="6">
    <source>
        <dbReference type="ARBA" id="ARBA00023136"/>
    </source>
</evidence>
<feature type="transmembrane region" description="Helical" evidence="7">
    <location>
        <begin position="81"/>
        <end position="101"/>
    </location>
</feature>
<dbReference type="InterPro" id="IPR050833">
    <property type="entry name" value="Poly_Biosynth_Transport"/>
</dbReference>
<evidence type="ECO:0000256" key="4">
    <source>
        <dbReference type="ARBA" id="ARBA00022692"/>
    </source>
</evidence>
<reference evidence="8 9" key="2">
    <citation type="journal article" date="2011" name="Stand. Genomic Sci.">
        <title>Complete genome sequence of Calditerrivibrio nitroreducens type strain (Yu37-1).</title>
        <authorList>
            <person name="Pitluck S."/>
            <person name="Sikorski J."/>
            <person name="Zeytun A."/>
            <person name="Lapidus A."/>
            <person name="Nolan M."/>
            <person name="Lucas S."/>
            <person name="Hammon N."/>
            <person name="Deshpande S."/>
            <person name="Cheng J.F."/>
            <person name="Tapia R."/>
            <person name="Han C."/>
            <person name="Goodwin L."/>
            <person name="Liolios K."/>
            <person name="Pagani I."/>
            <person name="Ivanova N."/>
            <person name="Mavromatis K."/>
            <person name="Pati A."/>
            <person name="Chen A."/>
            <person name="Palaniappan K."/>
            <person name="Hauser L."/>
            <person name="Chang Y.J."/>
            <person name="Jeffries C.D."/>
            <person name="Detter J.C."/>
            <person name="Brambilla E."/>
            <person name="Djao O.D."/>
            <person name="Rohde M."/>
            <person name="Spring S."/>
            <person name="Goker M."/>
            <person name="Woyke T."/>
            <person name="Bristow J."/>
            <person name="Eisen J.A."/>
            <person name="Markowitz V."/>
            <person name="Hugenholtz P."/>
            <person name="Kyrpides N.C."/>
            <person name="Klenk H.P."/>
            <person name="Land M."/>
        </authorList>
    </citation>
    <scope>NUCLEOTIDE SEQUENCE [LARGE SCALE GENOMIC DNA]</scope>
    <source>
        <strain evidence="9">DSM 19672 / NBRC 101217 / Yu37-1</strain>
    </source>
</reference>
<dbReference type="Proteomes" id="UP000007039">
    <property type="component" value="Chromosome"/>
</dbReference>
<dbReference type="HOGENOM" id="CLU_037830_0_0_0"/>
<keyword evidence="5 7" id="KW-1133">Transmembrane helix</keyword>